<evidence type="ECO:0000256" key="3">
    <source>
        <dbReference type="ARBA" id="ARBA00022448"/>
    </source>
</evidence>
<dbReference type="Gene3D" id="3.10.580.10">
    <property type="entry name" value="CBS-domain"/>
    <property type="match status" value="1"/>
</dbReference>
<dbReference type="Gene3D" id="1.25.60.10">
    <property type="entry name" value="MgtE N-terminal domain-like"/>
    <property type="match status" value="1"/>
</dbReference>
<organism evidence="11 12">
    <name type="scientific">Candidatus Syntrophonatronum acetioxidans</name>
    <dbReference type="NCBI Taxonomy" id="1795816"/>
    <lineage>
        <taxon>Bacteria</taxon>
        <taxon>Bacillati</taxon>
        <taxon>Bacillota</taxon>
        <taxon>Clostridia</taxon>
        <taxon>Eubacteriales</taxon>
        <taxon>Syntrophomonadaceae</taxon>
        <taxon>Candidatus Syntrophonatronum</taxon>
    </lineage>
</organism>
<dbReference type="Proteomes" id="UP000285138">
    <property type="component" value="Unassembled WGS sequence"/>
</dbReference>
<evidence type="ECO:0000256" key="7">
    <source>
        <dbReference type="ARBA" id="ARBA00023136"/>
    </source>
</evidence>
<dbReference type="InterPro" id="IPR000644">
    <property type="entry name" value="CBS_dom"/>
</dbReference>
<evidence type="ECO:0000256" key="5">
    <source>
        <dbReference type="ARBA" id="ARBA00022842"/>
    </source>
</evidence>
<evidence type="ECO:0000313" key="11">
    <source>
        <dbReference type="EMBL" id="RQD74004.1"/>
    </source>
</evidence>
<sequence length="363" mass="41083">MVEFKNIEDCFERNDMNTLKSLVAQADIFDIIKLIEDLPSEERVVVFRLLDKEKALETFEQLEPTLQQELIFSFKEERAIEIFSEMDPDDQARLLDELPARVAKTLLASLSPEERRKTADLMGYPPGTAGRIMTPEYVRLRRNITVEEALKIIKEKGKDKETVYTLYVTDNKRKLEGVVSLRDLVMASADERVEEVMKDQVVSVGTETNQEEVARILQDRDLLAVPVVDKENRLVGIITIDDAVDILEEETTRDIFDKVGITSFSQRESARSHRLVTGSLWEAWKVRVPFLIITLIGGLLAGAVIGAYEETLEAIAAVAIFIPVIMDMGGNVGTQSSTIFTRAFVLGHINLERFGRYLLREMG</sequence>
<dbReference type="PROSITE" id="PS51371">
    <property type="entry name" value="CBS"/>
    <property type="match status" value="2"/>
</dbReference>
<dbReference type="Pfam" id="PF01769">
    <property type="entry name" value="MgtE"/>
    <property type="match status" value="1"/>
</dbReference>
<keyword evidence="5 9" id="KW-0460">Magnesium</keyword>
<dbReference type="InterPro" id="IPR038076">
    <property type="entry name" value="MgtE_N_sf"/>
</dbReference>
<reference evidence="11 12" key="1">
    <citation type="submission" date="2018-08" db="EMBL/GenBank/DDBJ databases">
        <title>The metabolism and importance of syntrophic acetate oxidation coupled to methane or sulfide production in haloalkaline environments.</title>
        <authorList>
            <person name="Timmers P.H.A."/>
            <person name="Vavourakis C.D."/>
            <person name="Sorokin D.Y."/>
            <person name="Sinninghe Damste J.S."/>
            <person name="Muyzer G."/>
            <person name="Stams A.J.M."/>
            <person name="Plugge C.M."/>
        </authorList>
    </citation>
    <scope>NUCLEOTIDE SEQUENCE [LARGE SCALE GENOMIC DNA]</scope>
    <source>
        <strain evidence="11">MSAO_Bac1</strain>
    </source>
</reference>
<feature type="domain" description="CBS" evidence="10">
    <location>
        <begin position="133"/>
        <end position="195"/>
    </location>
</feature>
<dbReference type="Pfam" id="PF00571">
    <property type="entry name" value="CBS"/>
    <property type="match status" value="2"/>
</dbReference>
<evidence type="ECO:0000256" key="2">
    <source>
        <dbReference type="ARBA" id="ARBA00009749"/>
    </source>
</evidence>
<gene>
    <name evidence="11" type="primary">mgtE</name>
    <name evidence="11" type="ORF">D5R97_08420</name>
</gene>
<dbReference type="Gene3D" id="1.10.357.20">
    <property type="entry name" value="SLC41 divalent cation transporters, integral membrane domain"/>
    <property type="match status" value="1"/>
</dbReference>
<dbReference type="NCBIfam" id="TIGR00400">
    <property type="entry name" value="mgtE"/>
    <property type="match status" value="1"/>
</dbReference>
<dbReference type="GO" id="GO:0005886">
    <property type="term" value="C:plasma membrane"/>
    <property type="evidence" value="ECO:0007669"/>
    <property type="project" value="UniProtKB-SubCell"/>
</dbReference>
<comment type="subunit">
    <text evidence="9">Homodimer.</text>
</comment>
<dbReference type="SUPFAM" id="SSF161093">
    <property type="entry name" value="MgtE membrane domain-like"/>
    <property type="match status" value="1"/>
</dbReference>
<keyword evidence="8" id="KW-0129">CBS domain</keyword>
<dbReference type="SMART" id="SM00924">
    <property type="entry name" value="MgtE_N"/>
    <property type="match status" value="1"/>
</dbReference>
<keyword evidence="9" id="KW-1003">Cell membrane</keyword>
<dbReference type="GO" id="GO:0015095">
    <property type="term" value="F:magnesium ion transmembrane transporter activity"/>
    <property type="evidence" value="ECO:0007669"/>
    <property type="project" value="UniProtKB-UniRule"/>
</dbReference>
<comment type="caution">
    <text evidence="11">The sequence shown here is derived from an EMBL/GenBank/DDBJ whole genome shotgun (WGS) entry which is preliminary data.</text>
</comment>
<evidence type="ECO:0000313" key="12">
    <source>
        <dbReference type="Proteomes" id="UP000285138"/>
    </source>
</evidence>
<accession>A0A424YB11</accession>
<comment type="caution">
    <text evidence="9">Lacks conserved residue(s) required for the propagation of feature annotation.</text>
</comment>
<protein>
    <recommendedName>
        <fullName evidence="9">Magnesium transporter MgtE</fullName>
    </recommendedName>
</protein>
<proteinExistence type="inferred from homology"/>
<dbReference type="CDD" id="cd04606">
    <property type="entry name" value="CBS_pair_Mg_transporter"/>
    <property type="match status" value="1"/>
</dbReference>
<feature type="non-terminal residue" evidence="11">
    <location>
        <position position="363"/>
    </location>
</feature>
<dbReference type="SUPFAM" id="SSF54631">
    <property type="entry name" value="CBS-domain pair"/>
    <property type="match status" value="1"/>
</dbReference>
<evidence type="ECO:0000256" key="4">
    <source>
        <dbReference type="ARBA" id="ARBA00022692"/>
    </source>
</evidence>
<feature type="domain" description="CBS" evidence="10">
    <location>
        <begin position="197"/>
        <end position="255"/>
    </location>
</feature>
<dbReference type="EMBL" id="QZAA01000225">
    <property type="protein sequence ID" value="RQD74004.1"/>
    <property type="molecule type" value="Genomic_DNA"/>
</dbReference>
<dbReference type="Pfam" id="PF03448">
    <property type="entry name" value="MgtE_N"/>
    <property type="match status" value="1"/>
</dbReference>
<dbReference type="AlphaFoldDB" id="A0A424YB11"/>
<comment type="function">
    <text evidence="9">Acts as a magnesium transporter.</text>
</comment>
<dbReference type="PANTHER" id="PTHR43773:SF1">
    <property type="entry name" value="MAGNESIUM TRANSPORTER MGTE"/>
    <property type="match status" value="1"/>
</dbReference>
<comment type="similarity">
    <text evidence="2 9">Belongs to the SLC41A transporter family.</text>
</comment>
<dbReference type="InterPro" id="IPR036739">
    <property type="entry name" value="SLC41_membr_dom_sf"/>
</dbReference>
<comment type="subcellular location">
    <subcellularLocation>
        <location evidence="9">Cell membrane</location>
        <topology evidence="9">Multi-pass membrane protein</topology>
    </subcellularLocation>
    <subcellularLocation>
        <location evidence="1">Membrane</location>
        <topology evidence="1">Multi-pass membrane protein</topology>
    </subcellularLocation>
</comment>
<evidence type="ECO:0000256" key="1">
    <source>
        <dbReference type="ARBA" id="ARBA00004141"/>
    </source>
</evidence>
<keyword evidence="4 9" id="KW-0812">Transmembrane</keyword>
<feature type="transmembrane region" description="Helical" evidence="9">
    <location>
        <begin position="314"/>
        <end position="332"/>
    </location>
</feature>
<keyword evidence="9" id="KW-0479">Metal-binding</keyword>
<evidence type="ECO:0000256" key="8">
    <source>
        <dbReference type="PROSITE-ProRule" id="PRU00703"/>
    </source>
</evidence>
<evidence type="ECO:0000259" key="10">
    <source>
        <dbReference type="PROSITE" id="PS51371"/>
    </source>
</evidence>
<evidence type="ECO:0000256" key="9">
    <source>
        <dbReference type="RuleBase" id="RU362011"/>
    </source>
</evidence>
<dbReference type="InterPro" id="IPR046342">
    <property type="entry name" value="CBS_dom_sf"/>
</dbReference>
<keyword evidence="7 9" id="KW-0472">Membrane</keyword>
<keyword evidence="6 9" id="KW-1133">Transmembrane helix</keyword>
<dbReference type="SUPFAM" id="SSF158791">
    <property type="entry name" value="MgtE N-terminal domain-like"/>
    <property type="match status" value="1"/>
</dbReference>
<dbReference type="SMART" id="SM00116">
    <property type="entry name" value="CBS"/>
    <property type="match status" value="2"/>
</dbReference>
<feature type="transmembrane region" description="Helical" evidence="9">
    <location>
        <begin position="288"/>
        <end position="308"/>
    </location>
</feature>
<dbReference type="GO" id="GO:0046872">
    <property type="term" value="F:metal ion binding"/>
    <property type="evidence" value="ECO:0007669"/>
    <property type="project" value="UniProtKB-KW"/>
</dbReference>
<name>A0A424YB11_9FIRM</name>
<keyword evidence="3 9" id="KW-0813">Transport</keyword>
<evidence type="ECO:0000256" key="6">
    <source>
        <dbReference type="ARBA" id="ARBA00022989"/>
    </source>
</evidence>
<dbReference type="InterPro" id="IPR006668">
    <property type="entry name" value="Mg_transptr_MgtE_intracell_dom"/>
</dbReference>
<dbReference type="InterPro" id="IPR006669">
    <property type="entry name" value="MgtE_transporter"/>
</dbReference>
<dbReference type="PANTHER" id="PTHR43773">
    <property type="entry name" value="MAGNESIUM TRANSPORTER MGTE"/>
    <property type="match status" value="1"/>
</dbReference>
<dbReference type="InterPro" id="IPR006667">
    <property type="entry name" value="SLC41_membr_dom"/>
</dbReference>